<comment type="caution">
    <text evidence="2">The sequence shown here is derived from an EMBL/GenBank/DDBJ whole genome shotgun (WGS) entry which is preliminary data.</text>
</comment>
<protein>
    <submittedName>
        <fullName evidence="2">Uncharacterized protein</fullName>
    </submittedName>
</protein>
<dbReference type="AlphaFoldDB" id="A0A409WXJ3"/>
<organism evidence="2 3">
    <name type="scientific">Psilocybe cyanescens</name>
    <dbReference type="NCBI Taxonomy" id="93625"/>
    <lineage>
        <taxon>Eukaryota</taxon>
        <taxon>Fungi</taxon>
        <taxon>Dikarya</taxon>
        <taxon>Basidiomycota</taxon>
        <taxon>Agaricomycotina</taxon>
        <taxon>Agaricomycetes</taxon>
        <taxon>Agaricomycetidae</taxon>
        <taxon>Agaricales</taxon>
        <taxon>Agaricineae</taxon>
        <taxon>Strophariaceae</taxon>
        <taxon>Psilocybe</taxon>
    </lineage>
</organism>
<proteinExistence type="predicted"/>
<evidence type="ECO:0000313" key="3">
    <source>
        <dbReference type="Proteomes" id="UP000283269"/>
    </source>
</evidence>
<dbReference type="EMBL" id="NHYD01003034">
    <property type="protein sequence ID" value="PPQ83199.1"/>
    <property type="molecule type" value="Genomic_DNA"/>
</dbReference>
<feature type="region of interest" description="Disordered" evidence="1">
    <location>
        <begin position="57"/>
        <end position="88"/>
    </location>
</feature>
<feature type="region of interest" description="Disordered" evidence="1">
    <location>
        <begin position="172"/>
        <end position="193"/>
    </location>
</feature>
<feature type="region of interest" description="Disordered" evidence="1">
    <location>
        <begin position="126"/>
        <end position="149"/>
    </location>
</feature>
<evidence type="ECO:0000313" key="2">
    <source>
        <dbReference type="EMBL" id="PPQ83199.1"/>
    </source>
</evidence>
<evidence type="ECO:0000256" key="1">
    <source>
        <dbReference type="SAM" id="MobiDB-lite"/>
    </source>
</evidence>
<dbReference type="Proteomes" id="UP000283269">
    <property type="component" value="Unassembled WGS sequence"/>
</dbReference>
<dbReference type="InParanoid" id="A0A409WXJ3"/>
<feature type="compositionally biased region" description="Pro residues" evidence="1">
    <location>
        <begin position="73"/>
        <end position="86"/>
    </location>
</feature>
<accession>A0A409WXJ3</accession>
<gene>
    <name evidence="2" type="ORF">CVT25_004257</name>
</gene>
<sequence length="393" mass="44204">MPSANHLSTVTTFSDWSHADRVAIDESEASAAWAAIQNTHLEDQDLHGAQERNSVASISTQPRGWYGPHVSRYPPPPPRPPIPVPRPTTILSTQEVLPSQLSSSSYVTPYVEPSSSYNNHYIRRRSVGDDASEEFPPRNDPLTPRKMGGDVPYPYNSTGSFSAAGFQLKRDSLSPYPPSGSSTSSGDQPLKMPRRSGLVLSAASTPLIEYKDEQFPEYKYQANDLVEVFIVITKINGRDIPRWIMGTVNSSDILPGWTATGDRIYDIRYRIKYYHPQNPSTEIWGIFSNVEIRRLVPRLSNTPWPVEGTLLFVRTKIFDASEGKPRSTWFPCDYGVIAFVGDYTNAVVPSDSRFRSCTEKALNEMRRDGSRLLFPWSDFDEFLGSIERPVFRS</sequence>
<name>A0A409WXJ3_PSICY</name>
<keyword evidence="3" id="KW-1185">Reference proteome</keyword>
<reference evidence="2 3" key="1">
    <citation type="journal article" date="2018" name="Evol. Lett.">
        <title>Horizontal gene cluster transfer increased hallucinogenic mushroom diversity.</title>
        <authorList>
            <person name="Reynolds H.T."/>
            <person name="Vijayakumar V."/>
            <person name="Gluck-Thaler E."/>
            <person name="Korotkin H.B."/>
            <person name="Matheny P.B."/>
            <person name="Slot J.C."/>
        </authorList>
    </citation>
    <scope>NUCLEOTIDE SEQUENCE [LARGE SCALE GENOMIC DNA]</scope>
    <source>
        <strain evidence="2 3">2631</strain>
    </source>
</reference>